<evidence type="ECO:0000259" key="13">
    <source>
        <dbReference type="Pfam" id="PF00291"/>
    </source>
</evidence>
<protein>
    <recommendedName>
        <fullName evidence="11">Serine racemase</fullName>
        <ecNumber evidence="9">4.3.1.18</ecNumber>
        <ecNumber evidence="10">5.1.1.18</ecNumber>
    </recommendedName>
    <alternativeName>
        <fullName evidence="12">D-serine dehydratase</fullName>
    </alternativeName>
</protein>
<gene>
    <name evidence="14" type="ORF">ZOSMA_248G00190</name>
</gene>
<dbReference type="FunFam" id="3.40.50.1100:FF:000007">
    <property type="entry name" value="L-threonine dehydratase catabolic TdcB"/>
    <property type="match status" value="1"/>
</dbReference>
<dbReference type="GO" id="GO:0006563">
    <property type="term" value="P:L-serine metabolic process"/>
    <property type="evidence" value="ECO:0007669"/>
    <property type="project" value="UniProtKB-ARBA"/>
</dbReference>
<dbReference type="OrthoDB" id="4418812at2759"/>
<sequence length="332" mass="35464">MPILPKGNQVYAADLVSIREAQIRINPHIHKTPLLSSQTLNNLSGRNLFFKAECFQKGASFKFRGACNSILSLNDRQVGNGVVTHSSGNHAGAVALAAKMRGIPSYIVIPENAPECKVKNVKRYGGQVIFSQSTMLSREHTANKVHQETGAVFIHPYNDKHVISGQGTVGLELLEQVPELDAIVIPISGGGLISGITLAVKSINPSIQVFAAEPEGANDAALSKAKGEIVKLDEINTIADGLRASLGDLTWPVVRDLVDDIITVNELEIINAMKLCYEILKVVVEPSAAVGLAAVLSEKFKCNASTNSTKNVGIILTGGNVDLSVLWDSINK</sequence>
<dbReference type="EC" id="5.1.1.18" evidence="10"/>
<reference evidence="15" key="1">
    <citation type="journal article" date="2016" name="Nature">
        <title>The genome of the seagrass Zostera marina reveals angiosperm adaptation to the sea.</title>
        <authorList>
            <person name="Olsen J.L."/>
            <person name="Rouze P."/>
            <person name="Verhelst B."/>
            <person name="Lin Y.-C."/>
            <person name="Bayer T."/>
            <person name="Collen J."/>
            <person name="Dattolo E."/>
            <person name="De Paoli E."/>
            <person name="Dittami S."/>
            <person name="Maumus F."/>
            <person name="Michel G."/>
            <person name="Kersting A."/>
            <person name="Lauritano C."/>
            <person name="Lohaus R."/>
            <person name="Toepel M."/>
            <person name="Tonon T."/>
            <person name="Vanneste K."/>
            <person name="Amirebrahimi M."/>
            <person name="Brakel J."/>
            <person name="Bostroem C."/>
            <person name="Chovatia M."/>
            <person name="Grimwood J."/>
            <person name="Jenkins J.W."/>
            <person name="Jueterbock A."/>
            <person name="Mraz A."/>
            <person name="Stam W.T."/>
            <person name="Tice H."/>
            <person name="Bornberg-Bauer E."/>
            <person name="Green P.J."/>
            <person name="Pearson G.A."/>
            <person name="Procaccini G."/>
            <person name="Duarte C.M."/>
            <person name="Schmutz J."/>
            <person name="Reusch T.B.H."/>
            <person name="Van de Peer Y."/>
        </authorList>
    </citation>
    <scope>NUCLEOTIDE SEQUENCE [LARGE SCALE GENOMIC DNA]</scope>
    <source>
        <strain evidence="15">cv. Finnish</strain>
    </source>
</reference>
<comment type="caution">
    <text evidence="14">The sequence shown here is derived from an EMBL/GenBank/DDBJ whole genome shotgun (WGS) entry which is preliminary data.</text>
</comment>
<dbReference type="InterPro" id="IPR036052">
    <property type="entry name" value="TrpB-like_PALP_sf"/>
</dbReference>
<dbReference type="SUPFAM" id="SSF53686">
    <property type="entry name" value="Tryptophan synthase beta subunit-like PLP-dependent enzymes"/>
    <property type="match status" value="1"/>
</dbReference>
<evidence type="ECO:0000256" key="2">
    <source>
        <dbReference type="ARBA" id="ARBA00001933"/>
    </source>
</evidence>
<evidence type="ECO:0000256" key="7">
    <source>
        <dbReference type="ARBA" id="ARBA00022898"/>
    </source>
</evidence>
<dbReference type="EMBL" id="LFYR01000861">
    <property type="protein sequence ID" value="KMZ68180.1"/>
    <property type="molecule type" value="Genomic_DNA"/>
</dbReference>
<dbReference type="Pfam" id="PF00291">
    <property type="entry name" value="PALP"/>
    <property type="match status" value="1"/>
</dbReference>
<dbReference type="GO" id="GO:0030170">
    <property type="term" value="F:pyridoxal phosphate binding"/>
    <property type="evidence" value="ECO:0000318"/>
    <property type="project" value="GO_Central"/>
</dbReference>
<dbReference type="InterPro" id="IPR001926">
    <property type="entry name" value="TrpB-like_PALP"/>
</dbReference>
<evidence type="ECO:0000256" key="9">
    <source>
        <dbReference type="ARBA" id="ARBA00066349"/>
    </source>
</evidence>
<dbReference type="PROSITE" id="PS00165">
    <property type="entry name" value="DEHYDRATASE_SER_THR"/>
    <property type="match status" value="1"/>
</dbReference>
<dbReference type="InterPro" id="IPR000634">
    <property type="entry name" value="Ser/Thr_deHydtase_PyrdxlP-BS"/>
</dbReference>
<comment type="similarity">
    <text evidence="5">Belongs to the serine/threonine dehydratase family.</text>
</comment>
<dbReference type="EC" id="4.3.1.18" evidence="9"/>
<dbReference type="GO" id="GO:0000287">
    <property type="term" value="F:magnesium ion binding"/>
    <property type="evidence" value="ECO:0000318"/>
    <property type="project" value="GO_Central"/>
</dbReference>
<evidence type="ECO:0000256" key="3">
    <source>
        <dbReference type="ARBA" id="ARBA00001936"/>
    </source>
</evidence>
<dbReference type="AlphaFoldDB" id="A0A0K9PIX5"/>
<dbReference type="GO" id="GO:0005524">
    <property type="term" value="F:ATP binding"/>
    <property type="evidence" value="ECO:0000318"/>
    <property type="project" value="GO_Central"/>
</dbReference>
<name>A0A0K9PIX5_ZOSMR</name>
<evidence type="ECO:0000256" key="5">
    <source>
        <dbReference type="ARBA" id="ARBA00010869"/>
    </source>
</evidence>
<keyword evidence="6" id="KW-0460">Magnesium</keyword>
<evidence type="ECO:0000313" key="15">
    <source>
        <dbReference type="Proteomes" id="UP000036987"/>
    </source>
</evidence>
<evidence type="ECO:0000256" key="10">
    <source>
        <dbReference type="ARBA" id="ARBA00066592"/>
    </source>
</evidence>
<evidence type="ECO:0000256" key="12">
    <source>
        <dbReference type="ARBA" id="ARBA00081761"/>
    </source>
</evidence>
<comment type="cofactor">
    <cofactor evidence="4">
        <name>Mg(2+)</name>
        <dbReference type="ChEBI" id="CHEBI:18420"/>
    </cofactor>
</comment>
<evidence type="ECO:0000313" key="14">
    <source>
        <dbReference type="EMBL" id="KMZ68180.1"/>
    </source>
</evidence>
<comment type="cofactor">
    <cofactor evidence="1">
        <name>Ca(2+)</name>
        <dbReference type="ChEBI" id="CHEBI:29108"/>
    </cofactor>
</comment>
<dbReference type="GO" id="GO:0008721">
    <property type="term" value="F:D-serine ammonia-lyase activity"/>
    <property type="evidence" value="ECO:0000318"/>
    <property type="project" value="GO_Central"/>
</dbReference>
<dbReference type="Gene3D" id="3.40.50.1100">
    <property type="match status" value="2"/>
</dbReference>
<dbReference type="PANTHER" id="PTHR43050">
    <property type="entry name" value="SERINE / THREONINE RACEMASE FAMILY MEMBER"/>
    <property type="match status" value="1"/>
</dbReference>
<evidence type="ECO:0000256" key="8">
    <source>
        <dbReference type="ARBA" id="ARBA00023239"/>
    </source>
</evidence>
<organism evidence="14 15">
    <name type="scientific">Zostera marina</name>
    <name type="common">Eelgrass</name>
    <dbReference type="NCBI Taxonomy" id="29655"/>
    <lineage>
        <taxon>Eukaryota</taxon>
        <taxon>Viridiplantae</taxon>
        <taxon>Streptophyta</taxon>
        <taxon>Embryophyta</taxon>
        <taxon>Tracheophyta</taxon>
        <taxon>Spermatophyta</taxon>
        <taxon>Magnoliopsida</taxon>
        <taxon>Liliopsida</taxon>
        <taxon>Zosteraceae</taxon>
        <taxon>Zostera</taxon>
    </lineage>
</organism>
<dbReference type="GO" id="GO:0003941">
    <property type="term" value="F:L-serine ammonia-lyase activity"/>
    <property type="evidence" value="ECO:0000318"/>
    <property type="project" value="GO_Central"/>
</dbReference>
<dbReference type="GO" id="GO:0030378">
    <property type="term" value="F:serine racemase activity"/>
    <property type="evidence" value="ECO:0000318"/>
    <property type="project" value="GO_Central"/>
</dbReference>
<evidence type="ECO:0000256" key="1">
    <source>
        <dbReference type="ARBA" id="ARBA00001913"/>
    </source>
</evidence>
<evidence type="ECO:0000256" key="11">
    <source>
        <dbReference type="ARBA" id="ARBA00070760"/>
    </source>
</evidence>
<evidence type="ECO:0000256" key="4">
    <source>
        <dbReference type="ARBA" id="ARBA00001946"/>
    </source>
</evidence>
<dbReference type="PANTHER" id="PTHR43050:SF1">
    <property type="entry name" value="SERINE RACEMASE"/>
    <property type="match status" value="1"/>
</dbReference>
<accession>A0A0K9PIX5</accession>
<keyword evidence="7" id="KW-0663">Pyridoxal phosphate</keyword>
<dbReference type="OMA" id="LIHPFDH"/>
<proteinExistence type="inferred from homology"/>
<keyword evidence="8" id="KW-0456">Lyase</keyword>
<keyword evidence="15" id="KW-1185">Reference proteome</keyword>
<dbReference type="STRING" id="29655.A0A0K9PIX5"/>
<dbReference type="GO" id="GO:0070179">
    <property type="term" value="P:D-serine biosynthetic process"/>
    <property type="evidence" value="ECO:0000318"/>
    <property type="project" value="GO_Central"/>
</dbReference>
<dbReference type="Proteomes" id="UP000036987">
    <property type="component" value="Unassembled WGS sequence"/>
</dbReference>
<evidence type="ECO:0000256" key="6">
    <source>
        <dbReference type="ARBA" id="ARBA00022842"/>
    </source>
</evidence>
<comment type="cofactor">
    <cofactor evidence="2">
        <name>pyridoxal 5'-phosphate</name>
        <dbReference type="ChEBI" id="CHEBI:597326"/>
    </cofactor>
</comment>
<comment type="cofactor">
    <cofactor evidence="3">
        <name>Mn(2+)</name>
        <dbReference type="ChEBI" id="CHEBI:29035"/>
    </cofactor>
</comment>
<dbReference type="CDD" id="cd01562">
    <property type="entry name" value="Thr-dehyd"/>
    <property type="match status" value="1"/>
</dbReference>
<feature type="domain" description="Tryptophan synthase beta chain-like PALP" evidence="13">
    <location>
        <begin position="25"/>
        <end position="318"/>
    </location>
</feature>